<protein>
    <submittedName>
        <fullName evidence="3">Uncharacterized protein</fullName>
    </submittedName>
</protein>
<dbReference type="AlphaFoldDB" id="N1PY85"/>
<proteinExistence type="predicted"/>
<evidence type="ECO:0000256" key="1">
    <source>
        <dbReference type="SAM" id="MobiDB-lite"/>
    </source>
</evidence>
<dbReference type="EMBL" id="KB446536">
    <property type="protein sequence ID" value="EME47159.1"/>
    <property type="molecule type" value="Genomic_DNA"/>
</dbReference>
<reference evidence="3 4" key="2">
    <citation type="journal article" date="2012" name="PLoS Pathog.">
        <title>Diverse lifestyles and strategies of plant pathogenesis encoded in the genomes of eighteen Dothideomycetes fungi.</title>
        <authorList>
            <person name="Ohm R.A."/>
            <person name="Feau N."/>
            <person name="Henrissat B."/>
            <person name="Schoch C.L."/>
            <person name="Horwitz B.A."/>
            <person name="Barry K.W."/>
            <person name="Condon B.J."/>
            <person name="Copeland A.C."/>
            <person name="Dhillon B."/>
            <person name="Glaser F."/>
            <person name="Hesse C.N."/>
            <person name="Kosti I."/>
            <person name="LaButti K."/>
            <person name="Lindquist E.A."/>
            <person name="Lucas S."/>
            <person name="Salamov A.A."/>
            <person name="Bradshaw R.E."/>
            <person name="Ciuffetti L."/>
            <person name="Hamelin R.C."/>
            <person name="Kema G.H.J."/>
            <person name="Lawrence C."/>
            <person name="Scott J.A."/>
            <person name="Spatafora J.W."/>
            <person name="Turgeon B.G."/>
            <person name="de Wit P.J.G.M."/>
            <person name="Zhong S."/>
            <person name="Goodwin S.B."/>
            <person name="Grigoriev I.V."/>
        </authorList>
    </citation>
    <scope>NUCLEOTIDE SEQUENCE [LARGE SCALE GENOMIC DNA]</scope>
    <source>
        <strain evidence="4">NZE10 / CBS 128990</strain>
    </source>
</reference>
<keyword evidence="2" id="KW-0812">Transmembrane</keyword>
<name>N1PY85_DOTSN</name>
<evidence type="ECO:0000313" key="4">
    <source>
        <dbReference type="Proteomes" id="UP000016933"/>
    </source>
</evidence>
<gene>
    <name evidence="3" type="ORF">DOTSEDRAFT_69202</name>
</gene>
<evidence type="ECO:0000313" key="3">
    <source>
        <dbReference type="EMBL" id="EME47159.1"/>
    </source>
</evidence>
<dbReference type="OMA" id="GVYDKPT"/>
<keyword evidence="2" id="KW-0472">Membrane</keyword>
<feature type="transmembrane region" description="Helical" evidence="2">
    <location>
        <begin position="67"/>
        <end position="86"/>
    </location>
</feature>
<reference evidence="4" key="1">
    <citation type="journal article" date="2012" name="PLoS Genet.">
        <title>The genomes of the fungal plant pathogens Cladosporium fulvum and Dothistroma septosporum reveal adaptation to different hosts and lifestyles but also signatures of common ancestry.</title>
        <authorList>
            <person name="de Wit P.J.G.M."/>
            <person name="van der Burgt A."/>
            <person name="Oekmen B."/>
            <person name="Stergiopoulos I."/>
            <person name="Abd-Elsalam K.A."/>
            <person name="Aerts A.L."/>
            <person name="Bahkali A.H."/>
            <person name="Beenen H.G."/>
            <person name="Chettri P."/>
            <person name="Cox M.P."/>
            <person name="Datema E."/>
            <person name="de Vries R.P."/>
            <person name="Dhillon B."/>
            <person name="Ganley A.R."/>
            <person name="Griffiths S.A."/>
            <person name="Guo Y."/>
            <person name="Hamelin R.C."/>
            <person name="Henrissat B."/>
            <person name="Kabir M.S."/>
            <person name="Jashni M.K."/>
            <person name="Kema G."/>
            <person name="Klaubauf S."/>
            <person name="Lapidus A."/>
            <person name="Levasseur A."/>
            <person name="Lindquist E."/>
            <person name="Mehrabi R."/>
            <person name="Ohm R.A."/>
            <person name="Owen T.J."/>
            <person name="Salamov A."/>
            <person name="Schwelm A."/>
            <person name="Schijlen E."/>
            <person name="Sun H."/>
            <person name="van den Burg H.A."/>
            <person name="van Ham R.C.H.J."/>
            <person name="Zhang S."/>
            <person name="Goodwin S.B."/>
            <person name="Grigoriev I.V."/>
            <person name="Collemare J."/>
            <person name="Bradshaw R.E."/>
        </authorList>
    </citation>
    <scope>NUCLEOTIDE SEQUENCE [LARGE SCALE GENOMIC DNA]</scope>
    <source>
        <strain evidence="4">NZE10 / CBS 128990</strain>
    </source>
</reference>
<sequence length="101" mass="10947">MSTLNPGAAASTSTATTSPPSTSSFSRVLKNLLPKEAHPMARNPTSQLPHPVAWPFYRAKFGRAAPFYVVGVVLFFGWPFALKGLINLNNGVYDKPTKGQR</sequence>
<feature type="region of interest" description="Disordered" evidence="1">
    <location>
        <begin position="1"/>
        <end position="25"/>
    </location>
</feature>
<dbReference type="OrthoDB" id="4829316at2759"/>
<dbReference type="eggNOG" id="ENOG502R263">
    <property type="taxonomic scope" value="Eukaryota"/>
</dbReference>
<keyword evidence="4" id="KW-1185">Reference proteome</keyword>
<evidence type="ECO:0000256" key="2">
    <source>
        <dbReference type="SAM" id="Phobius"/>
    </source>
</evidence>
<organism evidence="3 4">
    <name type="scientific">Dothistroma septosporum (strain NZE10 / CBS 128990)</name>
    <name type="common">Red band needle blight fungus</name>
    <name type="synonym">Mycosphaerella pini</name>
    <dbReference type="NCBI Taxonomy" id="675120"/>
    <lineage>
        <taxon>Eukaryota</taxon>
        <taxon>Fungi</taxon>
        <taxon>Dikarya</taxon>
        <taxon>Ascomycota</taxon>
        <taxon>Pezizomycotina</taxon>
        <taxon>Dothideomycetes</taxon>
        <taxon>Dothideomycetidae</taxon>
        <taxon>Mycosphaerellales</taxon>
        <taxon>Mycosphaerellaceae</taxon>
        <taxon>Dothistroma</taxon>
    </lineage>
</organism>
<keyword evidence="2" id="KW-1133">Transmembrane helix</keyword>
<dbReference type="Proteomes" id="UP000016933">
    <property type="component" value="Unassembled WGS sequence"/>
</dbReference>
<accession>N1PY85</accession>
<dbReference type="HOGENOM" id="CLU_2307241_0_0_1"/>
<feature type="compositionally biased region" description="Low complexity" evidence="1">
    <location>
        <begin position="8"/>
        <end position="24"/>
    </location>
</feature>